<evidence type="ECO:0000313" key="1">
    <source>
        <dbReference type="EMBL" id="SFK76463.1"/>
    </source>
</evidence>
<dbReference type="Gene3D" id="3.40.630.30">
    <property type="match status" value="1"/>
</dbReference>
<name>A0A1I4C6Q9_9LACT</name>
<dbReference type="EMBL" id="FOSJ01000103">
    <property type="protein sequence ID" value="SFK76463.1"/>
    <property type="molecule type" value="Genomic_DNA"/>
</dbReference>
<dbReference type="STRING" id="258723.GCA_900169305_01128"/>
<dbReference type="PANTHER" id="PTHR43415">
    <property type="entry name" value="SPERMIDINE N(1)-ACETYLTRANSFERASE"/>
    <property type="match status" value="1"/>
</dbReference>
<gene>
    <name evidence="1" type="ORF">SAMN04488569_11032</name>
</gene>
<accession>A0A1I4C6Q9</accession>
<evidence type="ECO:0008006" key="3">
    <source>
        <dbReference type="Google" id="ProtNLM"/>
    </source>
</evidence>
<protein>
    <recommendedName>
        <fullName evidence="3">Acetyltransferase (GNAT) domain-containing protein</fullName>
    </recommendedName>
</protein>
<dbReference type="PANTHER" id="PTHR43415:SF4">
    <property type="entry name" value="N-ACETYLTRANSFERASE DOMAIN-CONTAINING PROTEIN"/>
    <property type="match status" value="1"/>
</dbReference>
<dbReference type="SUPFAM" id="SSF55729">
    <property type="entry name" value="Acyl-CoA N-acyltransferases (Nat)"/>
    <property type="match status" value="1"/>
</dbReference>
<dbReference type="InterPro" id="IPR016181">
    <property type="entry name" value="Acyl_CoA_acyltransferase"/>
</dbReference>
<organism evidence="1 2">
    <name type="scientific">Marinilactibacillus piezotolerans</name>
    <dbReference type="NCBI Taxonomy" id="258723"/>
    <lineage>
        <taxon>Bacteria</taxon>
        <taxon>Bacillati</taxon>
        <taxon>Bacillota</taxon>
        <taxon>Bacilli</taxon>
        <taxon>Lactobacillales</taxon>
        <taxon>Carnobacteriaceae</taxon>
        <taxon>Marinilactibacillus</taxon>
    </lineage>
</organism>
<proteinExistence type="predicted"/>
<dbReference type="AlphaFoldDB" id="A0A1I4C6Q9"/>
<evidence type="ECO:0000313" key="2">
    <source>
        <dbReference type="Proteomes" id="UP000199589"/>
    </source>
</evidence>
<sequence>MKLWIQYLFDTLGLVRVGYTTWSGNYRMIRIGEKLGMTMEGRLRKVRYWKEIYYDSIRMGILREEWNDINK</sequence>
<dbReference type="Proteomes" id="UP000199589">
    <property type="component" value="Unassembled WGS sequence"/>
</dbReference>
<keyword evidence="2" id="KW-1185">Reference proteome</keyword>
<reference evidence="2" key="1">
    <citation type="submission" date="2016-10" db="EMBL/GenBank/DDBJ databases">
        <authorList>
            <person name="Varghese N."/>
            <person name="Submissions S."/>
        </authorList>
    </citation>
    <scope>NUCLEOTIDE SEQUENCE [LARGE SCALE GENOMIC DNA]</scope>
    <source>
        <strain evidence="2">DSM 16108</strain>
    </source>
</reference>